<comment type="caution">
    <text evidence="2">The sequence shown here is derived from an EMBL/GenBank/DDBJ whole genome shotgun (WGS) entry which is preliminary data.</text>
</comment>
<evidence type="ECO:0008006" key="4">
    <source>
        <dbReference type="Google" id="ProtNLM"/>
    </source>
</evidence>
<reference evidence="2 3" key="1">
    <citation type="journal article" date="2020" name="BMC Genomics">
        <title>Intraspecific diversification of the crop wild relative Brassica cretica Lam. using demographic model selection.</title>
        <authorList>
            <person name="Kioukis A."/>
            <person name="Michalopoulou V.A."/>
            <person name="Briers L."/>
            <person name="Pirintsos S."/>
            <person name="Studholme D.J."/>
            <person name="Pavlidis P."/>
            <person name="Sarris P.F."/>
        </authorList>
    </citation>
    <scope>NUCLEOTIDE SEQUENCE [LARGE SCALE GENOMIC DNA]</scope>
    <source>
        <strain evidence="3">cv. PFS-1207/04</strain>
    </source>
</reference>
<evidence type="ECO:0000256" key="1">
    <source>
        <dbReference type="SAM" id="MobiDB-lite"/>
    </source>
</evidence>
<evidence type="ECO:0000313" key="2">
    <source>
        <dbReference type="EMBL" id="KAF3580283.1"/>
    </source>
</evidence>
<keyword evidence="3" id="KW-1185">Reference proteome</keyword>
<dbReference type="Proteomes" id="UP000266723">
    <property type="component" value="Unassembled WGS sequence"/>
</dbReference>
<organism evidence="2 3">
    <name type="scientific">Brassica cretica</name>
    <name type="common">Mustard</name>
    <dbReference type="NCBI Taxonomy" id="69181"/>
    <lineage>
        <taxon>Eukaryota</taxon>
        <taxon>Viridiplantae</taxon>
        <taxon>Streptophyta</taxon>
        <taxon>Embryophyta</taxon>
        <taxon>Tracheophyta</taxon>
        <taxon>Spermatophyta</taxon>
        <taxon>Magnoliopsida</taxon>
        <taxon>eudicotyledons</taxon>
        <taxon>Gunneridae</taxon>
        <taxon>Pentapetalae</taxon>
        <taxon>rosids</taxon>
        <taxon>malvids</taxon>
        <taxon>Brassicales</taxon>
        <taxon>Brassicaceae</taxon>
        <taxon>Brassiceae</taxon>
        <taxon>Brassica</taxon>
    </lineage>
</organism>
<evidence type="ECO:0000313" key="3">
    <source>
        <dbReference type="Proteomes" id="UP000266723"/>
    </source>
</evidence>
<protein>
    <recommendedName>
        <fullName evidence="4">Remorin C-terminal domain-containing protein</fullName>
    </recommendedName>
</protein>
<dbReference type="EMBL" id="QGKV02000649">
    <property type="protein sequence ID" value="KAF3580283.1"/>
    <property type="molecule type" value="Genomic_DNA"/>
</dbReference>
<sequence length="165" mass="18593">MLNRPSLPSHNPAEGTESKILRERESDFGDEKGDERISISAVFSGSRDGLGGGSGGSFTSDQASEGVMGFCSTRETTLRNSDEKGEEIEETQEEVIEVVEEVEAEDAEDTCQRKIEESIEGKTKEVEESWKHRKREHRVVILNKVELEIELREWAECKRKMSRCG</sequence>
<proteinExistence type="predicted"/>
<gene>
    <name evidence="2" type="ORF">DY000_02032040</name>
</gene>
<accession>A0ABQ7DQF4</accession>
<feature type="compositionally biased region" description="Basic and acidic residues" evidence="1">
    <location>
        <begin position="16"/>
        <end position="37"/>
    </location>
</feature>
<feature type="region of interest" description="Disordered" evidence="1">
    <location>
        <begin position="1"/>
        <end position="87"/>
    </location>
</feature>
<name>A0ABQ7DQF4_BRACR</name>